<keyword evidence="3" id="KW-1185">Reference proteome</keyword>
<gene>
    <name evidence="2" type="ORF">HZS54_11530</name>
</gene>
<name>A0A7D5PC93_9EURY</name>
<sequence>MSQSPTCSSQTESDRPDECPDCGGDVYREPMCVHGGPNETTSGWACHDCSWYELDDPDRPTGEPSLAEDRVDLGRFGTHSTEDEGFDGDRKRFRLEDGCPNCGDTLEFFLRVIPASKAVKPNEPKYVAQAEQCLGSGCQHRVP</sequence>
<protein>
    <submittedName>
        <fullName evidence="2">Uncharacterized protein</fullName>
    </submittedName>
</protein>
<dbReference type="KEGG" id="hpel:HZS54_11530"/>
<dbReference type="AlphaFoldDB" id="A0A7D5PC93"/>
<feature type="compositionally biased region" description="Polar residues" evidence="1">
    <location>
        <begin position="1"/>
        <end position="11"/>
    </location>
</feature>
<accession>A0A7D5PC93</accession>
<organism evidence="2 3">
    <name type="scientific">Halosimplex pelagicum</name>
    <dbReference type="NCBI Taxonomy" id="869886"/>
    <lineage>
        <taxon>Archaea</taxon>
        <taxon>Methanobacteriati</taxon>
        <taxon>Methanobacteriota</taxon>
        <taxon>Stenosarchaea group</taxon>
        <taxon>Halobacteria</taxon>
        <taxon>Halobacteriales</taxon>
        <taxon>Haloarculaceae</taxon>
        <taxon>Halosimplex</taxon>
    </lineage>
</organism>
<evidence type="ECO:0000313" key="2">
    <source>
        <dbReference type="EMBL" id="QLH82198.1"/>
    </source>
</evidence>
<dbReference type="Proteomes" id="UP000509346">
    <property type="component" value="Chromosome"/>
</dbReference>
<dbReference type="EMBL" id="CP058909">
    <property type="protein sequence ID" value="QLH82198.1"/>
    <property type="molecule type" value="Genomic_DNA"/>
</dbReference>
<dbReference type="RefSeq" id="WP_179922666.1">
    <property type="nucleotide sequence ID" value="NZ_CP058909.1"/>
</dbReference>
<dbReference type="GeneID" id="56083229"/>
<evidence type="ECO:0000256" key="1">
    <source>
        <dbReference type="SAM" id="MobiDB-lite"/>
    </source>
</evidence>
<feature type="region of interest" description="Disordered" evidence="1">
    <location>
        <begin position="1"/>
        <end position="20"/>
    </location>
</feature>
<evidence type="ECO:0000313" key="3">
    <source>
        <dbReference type="Proteomes" id="UP000509346"/>
    </source>
</evidence>
<proteinExistence type="predicted"/>
<reference evidence="2 3" key="1">
    <citation type="submission" date="2020-07" db="EMBL/GenBank/DDBJ databases">
        <title>Halosimplex litoreum sp. nov. and Halosimplex rubrum sp. nov., isolated from different salt environments.</title>
        <authorList>
            <person name="Cui H."/>
        </authorList>
    </citation>
    <scope>NUCLEOTIDE SEQUENCE [LARGE SCALE GENOMIC DNA]</scope>
    <source>
        <strain evidence="2 3">R2</strain>
    </source>
</reference>